<evidence type="ECO:0000256" key="1">
    <source>
        <dbReference type="ARBA" id="ARBA00022481"/>
    </source>
</evidence>
<dbReference type="InterPro" id="IPR045584">
    <property type="entry name" value="Pilin-like"/>
</dbReference>
<dbReference type="NCBIfam" id="TIGR02532">
    <property type="entry name" value="IV_pilin_GFxxxE"/>
    <property type="match status" value="1"/>
</dbReference>
<evidence type="ECO:0000313" key="3">
    <source>
        <dbReference type="EMBL" id="MEN3067631.1"/>
    </source>
</evidence>
<feature type="transmembrane region" description="Helical" evidence="2">
    <location>
        <begin position="21"/>
        <end position="43"/>
    </location>
</feature>
<protein>
    <submittedName>
        <fullName evidence="3">Type II secretion system protein</fullName>
    </submittedName>
</protein>
<keyword evidence="4" id="KW-1185">Reference proteome</keyword>
<dbReference type="EMBL" id="JBDIVE010000002">
    <property type="protein sequence ID" value="MEN3067631.1"/>
    <property type="molecule type" value="Genomic_DNA"/>
</dbReference>
<dbReference type="InterPro" id="IPR000983">
    <property type="entry name" value="Bac_GSPG_pilin"/>
</dbReference>
<evidence type="ECO:0000256" key="2">
    <source>
        <dbReference type="SAM" id="Phobius"/>
    </source>
</evidence>
<name>A0ABU9YVR3_9RHOO</name>
<accession>A0ABU9YVR3</accession>
<organism evidence="3 4">
    <name type="scientific">Uliginosibacterium sediminicola</name>
    <dbReference type="NCBI Taxonomy" id="2024550"/>
    <lineage>
        <taxon>Bacteria</taxon>
        <taxon>Pseudomonadati</taxon>
        <taxon>Pseudomonadota</taxon>
        <taxon>Betaproteobacteria</taxon>
        <taxon>Rhodocyclales</taxon>
        <taxon>Zoogloeaceae</taxon>
        <taxon>Uliginosibacterium</taxon>
    </lineage>
</organism>
<reference evidence="3 4" key="1">
    <citation type="journal article" date="2018" name="Int. J. Syst. Evol. Microbiol.">
        <title>Uliginosibacterium sediminicola sp. nov., isolated from freshwater sediment.</title>
        <authorList>
            <person name="Hwang W.M."/>
            <person name="Kim S.M."/>
            <person name="Kang K."/>
            <person name="Ahn T.Y."/>
        </authorList>
    </citation>
    <scope>NUCLEOTIDE SEQUENCE [LARGE SCALE GENOMIC DNA]</scope>
    <source>
        <strain evidence="3 4">M1-21</strain>
    </source>
</reference>
<dbReference type="Pfam" id="PF07963">
    <property type="entry name" value="N_methyl"/>
    <property type="match status" value="1"/>
</dbReference>
<proteinExistence type="predicted"/>
<dbReference type="SUPFAM" id="SSF54523">
    <property type="entry name" value="Pili subunits"/>
    <property type="match status" value="1"/>
</dbReference>
<keyword evidence="1" id="KW-0488">Methylation</keyword>
<keyword evidence="2" id="KW-0812">Transmembrane</keyword>
<keyword evidence="2" id="KW-1133">Transmembrane helix</keyword>
<dbReference type="InterPro" id="IPR012902">
    <property type="entry name" value="N_methyl_site"/>
</dbReference>
<gene>
    <name evidence="3" type="ORF">ABDB84_04005</name>
</gene>
<sequence length="170" mass="18817">MSSSRAALTAGLTPRRRRGFSLIELLIALAILGVLASIVMPIAQVTIQRGKEQELRLALREIRRALDAYKTASDQGVIATEVGSPGYPKTLDDLVLGKVDQRNSAGRKIYFLRRIPRDPFSDDPSLPDAQTWGLRAYASDAADPREGDDVYDVYSKSEIVGLNGIPYRRW</sequence>
<dbReference type="PRINTS" id="PR00813">
    <property type="entry name" value="BCTERIALGSPG"/>
</dbReference>
<dbReference type="PROSITE" id="PS00409">
    <property type="entry name" value="PROKAR_NTER_METHYL"/>
    <property type="match status" value="1"/>
</dbReference>
<dbReference type="Gene3D" id="3.30.700.10">
    <property type="entry name" value="Glycoprotein, Type 4 Pilin"/>
    <property type="match status" value="1"/>
</dbReference>
<comment type="caution">
    <text evidence="3">The sequence shown here is derived from an EMBL/GenBank/DDBJ whole genome shotgun (WGS) entry which is preliminary data.</text>
</comment>
<evidence type="ECO:0000313" key="4">
    <source>
        <dbReference type="Proteomes" id="UP001410394"/>
    </source>
</evidence>
<dbReference type="Proteomes" id="UP001410394">
    <property type="component" value="Unassembled WGS sequence"/>
</dbReference>
<keyword evidence="2" id="KW-0472">Membrane</keyword>
<dbReference type="RefSeq" id="WP_345918401.1">
    <property type="nucleotide sequence ID" value="NZ_JBDIVE010000002.1"/>
</dbReference>